<evidence type="ECO:0000313" key="2">
    <source>
        <dbReference type="Proteomes" id="UP000257109"/>
    </source>
</evidence>
<evidence type="ECO:0000313" key="1">
    <source>
        <dbReference type="EMBL" id="RDY07044.1"/>
    </source>
</evidence>
<organism evidence="1 2">
    <name type="scientific">Mucuna pruriens</name>
    <name type="common">Velvet bean</name>
    <name type="synonym">Dolichos pruriens</name>
    <dbReference type="NCBI Taxonomy" id="157652"/>
    <lineage>
        <taxon>Eukaryota</taxon>
        <taxon>Viridiplantae</taxon>
        <taxon>Streptophyta</taxon>
        <taxon>Embryophyta</taxon>
        <taxon>Tracheophyta</taxon>
        <taxon>Spermatophyta</taxon>
        <taxon>Magnoliopsida</taxon>
        <taxon>eudicotyledons</taxon>
        <taxon>Gunneridae</taxon>
        <taxon>Pentapetalae</taxon>
        <taxon>rosids</taxon>
        <taxon>fabids</taxon>
        <taxon>Fabales</taxon>
        <taxon>Fabaceae</taxon>
        <taxon>Papilionoideae</taxon>
        <taxon>50 kb inversion clade</taxon>
        <taxon>NPAAA clade</taxon>
        <taxon>indigoferoid/millettioid clade</taxon>
        <taxon>Phaseoleae</taxon>
        <taxon>Mucuna</taxon>
    </lineage>
</organism>
<accession>A0A371HWI1</accession>
<dbReference type="EMBL" id="QJKJ01001558">
    <property type="protein sequence ID" value="RDY07044.1"/>
    <property type="molecule type" value="Genomic_DNA"/>
</dbReference>
<name>A0A371HWI1_MUCPR</name>
<protein>
    <submittedName>
        <fullName evidence="1">Uncharacterized protein</fullName>
    </submittedName>
</protein>
<keyword evidence="2" id="KW-1185">Reference proteome</keyword>
<proteinExistence type="predicted"/>
<sequence>MGLLTSPSFACSWLFSNPKFFYSNPNIKWIVKCREAFTNELTTSTMSCQYIRELEDVWFSCSIEKKNDDGFPGKWESSLIICIFILITFQIANLSNHFDTNAYELHYS</sequence>
<dbReference type="AlphaFoldDB" id="A0A371HWI1"/>
<gene>
    <name evidence="1" type="ORF">CR513_08893</name>
</gene>
<reference evidence="1" key="1">
    <citation type="submission" date="2018-05" db="EMBL/GenBank/DDBJ databases">
        <title>Draft genome of Mucuna pruriens seed.</title>
        <authorList>
            <person name="Nnadi N.E."/>
            <person name="Vos R."/>
            <person name="Hasami M.H."/>
            <person name="Devisetty U.K."/>
            <person name="Aguiy J.C."/>
        </authorList>
    </citation>
    <scope>NUCLEOTIDE SEQUENCE [LARGE SCALE GENOMIC DNA]</scope>
    <source>
        <strain evidence="1">JCA_2017</strain>
    </source>
</reference>
<dbReference type="Proteomes" id="UP000257109">
    <property type="component" value="Unassembled WGS sequence"/>
</dbReference>
<comment type="caution">
    <text evidence="1">The sequence shown here is derived from an EMBL/GenBank/DDBJ whole genome shotgun (WGS) entry which is preliminary data.</text>
</comment>
<feature type="non-terminal residue" evidence="1">
    <location>
        <position position="1"/>
    </location>
</feature>